<evidence type="ECO:0000313" key="2">
    <source>
        <dbReference type="EMBL" id="GCB79949.1"/>
    </source>
</evidence>
<sequence length="35" mass="3544">MEMLGSGRNFLHLLLVLSIVGSSGGTSPGTQAAEL</sequence>
<keyword evidence="3" id="KW-1185">Reference proteome</keyword>
<dbReference type="AlphaFoldDB" id="A0A401Q3E7"/>
<feature type="chain" id="PRO_5019045822" evidence="1">
    <location>
        <begin position="26"/>
        <end position="35"/>
    </location>
</feature>
<feature type="signal peptide" evidence="1">
    <location>
        <begin position="1"/>
        <end position="25"/>
    </location>
</feature>
<evidence type="ECO:0000313" key="3">
    <source>
        <dbReference type="Proteomes" id="UP000288216"/>
    </source>
</evidence>
<proteinExistence type="predicted"/>
<comment type="caution">
    <text evidence="2">The sequence shown here is derived from an EMBL/GenBank/DDBJ whole genome shotgun (WGS) entry which is preliminary data.</text>
</comment>
<gene>
    <name evidence="2" type="ORF">scyTo_0019633</name>
</gene>
<dbReference type="Proteomes" id="UP000288216">
    <property type="component" value="Unassembled WGS sequence"/>
</dbReference>
<reference evidence="2 3" key="1">
    <citation type="journal article" date="2018" name="Nat. Ecol. Evol.">
        <title>Shark genomes provide insights into elasmobranch evolution and the origin of vertebrates.</title>
        <authorList>
            <person name="Hara Y"/>
            <person name="Yamaguchi K"/>
            <person name="Onimaru K"/>
            <person name="Kadota M"/>
            <person name="Koyanagi M"/>
            <person name="Keeley SD"/>
            <person name="Tatsumi K"/>
            <person name="Tanaka K"/>
            <person name="Motone F"/>
            <person name="Kageyama Y"/>
            <person name="Nozu R"/>
            <person name="Adachi N"/>
            <person name="Nishimura O"/>
            <person name="Nakagawa R"/>
            <person name="Tanegashima C"/>
            <person name="Kiyatake I"/>
            <person name="Matsumoto R"/>
            <person name="Murakumo K"/>
            <person name="Nishida K"/>
            <person name="Terakita A"/>
            <person name="Kuratani S"/>
            <person name="Sato K"/>
            <person name="Hyodo S Kuraku.S."/>
        </authorList>
    </citation>
    <scope>NUCLEOTIDE SEQUENCE [LARGE SCALE GENOMIC DNA]</scope>
</reference>
<feature type="non-terminal residue" evidence="2">
    <location>
        <position position="35"/>
    </location>
</feature>
<accession>A0A401Q3E7</accession>
<protein>
    <submittedName>
        <fullName evidence="2">Uncharacterized protein</fullName>
    </submittedName>
</protein>
<organism evidence="2 3">
    <name type="scientific">Scyliorhinus torazame</name>
    <name type="common">Cloudy catshark</name>
    <name type="synonym">Catulus torazame</name>
    <dbReference type="NCBI Taxonomy" id="75743"/>
    <lineage>
        <taxon>Eukaryota</taxon>
        <taxon>Metazoa</taxon>
        <taxon>Chordata</taxon>
        <taxon>Craniata</taxon>
        <taxon>Vertebrata</taxon>
        <taxon>Chondrichthyes</taxon>
        <taxon>Elasmobranchii</taxon>
        <taxon>Galeomorphii</taxon>
        <taxon>Galeoidea</taxon>
        <taxon>Carcharhiniformes</taxon>
        <taxon>Scyliorhinidae</taxon>
        <taxon>Scyliorhinus</taxon>
    </lineage>
</organism>
<evidence type="ECO:0000256" key="1">
    <source>
        <dbReference type="SAM" id="SignalP"/>
    </source>
</evidence>
<name>A0A401Q3E7_SCYTO</name>
<dbReference type="EMBL" id="BFAA01014808">
    <property type="protein sequence ID" value="GCB79949.1"/>
    <property type="molecule type" value="Genomic_DNA"/>
</dbReference>
<keyword evidence="1" id="KW-0732">Signal</keyword>